<evidence type="ECO:0000313" key="7">
    <source>
        <dbReference type="EMBL" id="CAK1545006.1"/>
    </source>
</evidence>
<feature type="coiled-coil region" evidence="5">
    <location>
        <begin position="651"/>
        <end position="842"/>
    </location>
</feature>
<comment type="subcellular location">
    <subcellularLocation>
        <location evidence="1">Cytoplasm</location>
        <location evidence="1">Cytoskeleton</location>
        <location evidence="1">Microtubule organizing center</location>
        <location evidence="1">Centrosome</location>
        <location evidence="1">Centriole</location>
    </subcellularLocation>
</comment>
<evidence type="ECO:0008006" key="9">
    <source>
        <dbReference type="Google" id="ProtNLM"/>
    </source>
</evidence>
<evidence type="ECO:0000313" key="8">
    <source>
        <dbReference type="Proteomes" id="UP001497472"/>
    </source>
</evidence>
<organism evidence="7 8">
    <name type="scientific">Leptosia nina</name>
    <dbReference type="NCBI Taxonomy" id="320188"/>
    <lineage>
        <taxon>Eukaryota</taxon>
        <taxon>Metazoa</taxon>
        <taxon>Ecdysozoa</taxon>
        <taxon>Arthropoda</taxon>
        <taxon>Hexapoda</taxon>
        <taxon>Insecta</taxon>
        <taxon>Pterygota</taxon>
        <taxon>Neoptera</taxon>
        <taxon>Endopterygota</taxon>
        <taxon>Lepidoptera</taxon>
        <taxon>Glossata</taxon>
        <taxon>Ditrysia</taxon>
        <taxon>Papilionoidea</taxon>
        <taxon>Pieridae</taxon>
        <taxon>Pierinae</taxon>
        <taxon>Leptosia</taxon>
    </lineage>
</organism>
<feature type="coiled-coil region" evidence="5">
    <location>
        <begin position="71"/>
        <end position="109"/>
    </location>
</feature>
<dbReference type="PANTHER" id="PTHR20544">
    <property type="entry name" value="CENTROSOMAL PROTEIN CEP135"/>
    <property type="match status" value="1"/>
</dbReference>
<dbReference type="EMBL" id="CAVLEF010000006">
    <property type="protein sequence ID" value="CAK1545006.1"/>
    <property type="molecule type" value="Genomic_DNA"/>
</dbReference>
<evidence type="ECO:0000256" key="4">
    <source>
        <dbReference type="ARBA" id="ARBA00038123"/>
    </source>
</evidence>
<feature type="coiled-coil region" evidence="5">
    <location>
        <begin position="233"/>
        <end position="260"/>
    </location>
</feature>
<keyword evidence="5" id="KW-0175">Coiled coil</keyword>
<dbReference type="Proteomes" id="UP001497472">
    <property type="component" value="Unassembled WGS sequence"/>
</dbReference>
<evidence type="ECO:0000256" key="2">
    <source>
        <dbReference type="ARBA" id="ARBA00022490"/>
    </source>
</evidence>
<feature type="coiled-coil region" evidence="5">
    <location>
        <begin position="892"/>
        <end position="1021"/>
    </location>
</feature>
<dbReference type="Gene3D" id="1.10.287.1490">
    <property type="match status" value="1"/>
</dbReference>
<dbReference type="GO" id="GO:0005814">
    <property type="term" value="C:centriole"/>
    <property type="evidence" value="ECO:0007669"/>
    <property type="project" value="UniProtKB-SubCell"/>
</dbReference>
<feature type="coiled-coil region" evidence="5">
    <location>
        <begin position="293"/>
        <end position="327"/>
    </location>
</feature>
<sequence length="1071" mass="124420">MTEAYINLKRKLEELGYNNALPVDAVNLVECILADLLQTTRSLQHYMKVSKEALLQRDTLLSELEPYKCDNAKLIQENNQLHHDIIRLKEEHLKILRETQRKIKTLSDEVIKKDSIISKLQHDVRDLSLRGLCAETLSSRNRSKRKDAGDNEASKICVCHDKSNFDKDLTEKLRMIQSLQEQVDSYSDEIHLLKNQVQHRGDEITRLKGLLEGGRPFSAITKEYYGDKPEDKILCFKKQFKELENCNEALKKELDKGLEKQHEAMLRALDLADKNKALKDELHKMDTLALKVEDDCNKRLNEMTNEIMLLQNKIEILTLKNSKLEKSSSDCQSIKKSENYQIYNGDSNNNVLYNEIKDLMQSHINLLEKISSLSQNTKYHQHDNRNSDFSPKCLTKTDLQNMLQDERQKYEKHINSIQEKLNETINLFSNQCKNPKSISPTSDNSFIRDLHVKLCESEQKILLLKKENDDLKRITLLQDEGNKNNYKEIIKHLNLENSELSKENIELSKQINQLKTNGKECNRNNNYIVEQNNKLQKQVDMLTKEINSLRKDSQENTMRYKDILDACDRLKRDLVLKQRQIDQLEEENSSYKVTNRTGKASSERLREECCTLREQIKKLQSDLIKEKTVASQIRNLQLETERSTTESQSELLCTQRKLSNAKDAIETLERKCKDYQAEICVLKSDKSNLIDNIKTMDKERDRLVLELDQKTENVSMLDQKLKSQLYDISKLEGELSDLQRKFNLSKISEHKITDYESQISFLNGEILRLTQQCDTAAIENKHLQNSLADANGSLKITKIELEKSRREVDGLKQQLQHYVAEIRRIEELLSQKEAERSDMLEHFASLSVEANILENTNHSLESESASKSLQLQSYISKIQCLEEKVIDKDKLIDSQAARIATLTCNISSMEQEIRLITEEKSVLEQNVHYLKKMCQGLQVNQKASINDTDSELKLYESRIRNLSNAKEKLELERKELTEKILTTENLLTNARKEIIELKLALQDATTETKSLQERVSTFNRRESDSENAISREELELPLILDSTIHEESNEDDSTHFEHNRYSPLFRHGSTL</sequence>
<dbReference type="SUPFAM" id="SSF57997">
    <property type="entry name" value="Tropomyosin"/>
    <property type="match status" value="1"/>
</dbReference>
<comment type="caution">
    <text evidence="7">The sequence shown here is derived from an EMBL/GenBank/DDBJ whole genome shotgun (WGS) entry which is preliminary data.</text>
</comment>
<dbReference type="AlphaFoldDB" id="A0AAV1J6D8"/>
<evidence type="ECO:0000256" key="6">
    <source>
        <dbReference type="SAM" id="MobiDB-lite"/>
    </source>
</evidence>
<dbReference type="PANTHER" id="PTHR20544:SF0">
    <property type="entry name" value="NUCLEOPROTEIN TPR_MLP1 DOMAIN-CONTAINING PROTEIN"/>
    <property type="match status" value="1"/>
</dbReference>
<keyword evidence="8" id="KW-1185">Reference proteome</keyword>
<keyword evidence="3" id="KW-0206">Cytoskeleton</keyword>
<feature type="region of interest" description="Disordered" evidence="6">
    <location>
        <begin position="1046"/>
        <end position="1071"/>
    </location>
</feature>
<protein>
    <recommendedName>
        <fullName evidence="9">Centrosomal protein of 135 kDa</fullName>
    </recommendedName>
</protein>
<name>A0AAV1J6D8_9NEOP</name>
<feature type="coiled-coil region" evidence="5">
    <location>
        <begin position="169"/>
        <end position="196"/>
    </location>
</feature>
<evidence type="ECO:0000256" key="3">
    <source>
        <dbReference type="ARBA" id="ARBA00023212"/>
    </source>
</evidence>
<keyword evidence="2" id="KW-0963">Cytoplasm</keyword>
<feature type="compositionally biased region" description="Basic and acidic residues" evidence="6">
    <location>
        <begin position="1046"/>
        <end position="1060"/>
    </location>
</feature>
<gene>
    <name evidence="7" type="ORF">LNINA_LOCUS4703</name>
</gene>
<accession>A0AAV1J6D8</accession>
<evidence type="ECO:0000256" key="1">
    <source>
        <dbReference type="ARBA" id="ARBA00004114"/>
    </source>
</evidence>
<feature type="coiled-coil region" evidence="5">
    <location>
        <begin position="396"/>
        <end position="427"/>
    </location>
</feature>
<reference evidence="7 8" key="1">
    <citation type="submission" date="2023-11" db="EMBL/GenBank/DDBJ databases">
        <authorList>
            <person name="Okamura Y."/>
        </authorList>
    </citation>
    <scope>NUCLEOTIDE SEQUENCE [LARGE SCALE GENOMIC DNA]</scope>
</reference>
<feature type="coiled-coil region" evidence="5">
    <location>
        <begin position="483"/>
        <end position="594"/>
    </location>
</feature>
<evidence type="ECO:0000256" key="5">
    <source>
        <dbReference type="SAM" id="Coils"/>
    </source>
</evidence>
<comment type="similarity">
    <text evidence="4">Belongs to the CEP135/TSGA10 family.</text>
</comment>
<dbReference type="InterPro" id="IPR051877">
    <property type="entry name" value="Centriole_BasalBody_StrucProt"/>
</dbReference>
<proteinExistence type="inferred from homology"/>